<dbReference type="PANTHER" id="PTHR34136:SF1">
    <property type="entry name" value="UDP-N-ACETYL-D-MANNOSAMINURONIC ACID TRANSFERASE"/>
    <property type="match status" value="1"/>
</dbReference>
<keyword evidence="1" id="KW-0328">Glycosyltransferase</keyword>
<evidence type="ECO:0000256" key="2">
    <source>
        <dbReference type="ARBA" id="ARBA00022679"/>
    </source>
</evidence>
<dbReference type="PANTHER" id="PTHR34136">
    <property type="match status" value="1"/>
</dbReference>
<dbReference type="Proteomes" id="UP000218418">
    <property type="component" value="Chromosome"/>
</dbReference>
<dbReference type="AlphaFoldDB" id="A0A1Z4LSQ9"/>
<dbReference type="EMBL" id="AP018227">
    <property type="protein sequence ID" value="BAY84280.1"/>
    <property type="molecule type" value="Genomic_DNA"/>
</dbReference>
<dbReference type="Pfam" id="PF03808">
    <property type="entry name" value="Glyco_tran_WecG"/>
    <property type="match status" value="1"/>
</dbReference>
<evidence type="ECO:0000256" key="1">
    <source>
        <dbReference type="ARBA" id="ARBA00022676"/>
    </source>
</evidence>
<dbReference type="InterPro" id="IPR004629">
    <property type="entry name" value="WecG_TagA_CpsF"/>
</dbReference>
<dbReference type="CDD" id="cd06533">
    <property type="entry name" value="Glyco_transf_WecG_TagA"/>
    <property type="match status" value="1"/>
</dbReference>
<evidence type="ECO:0000313" key="4">
    <source>
        <dbReference type="Proteomes" id="UP000218418"/>
    </source>
</evidence>
<accession>A0A1Z4LSQ9</accession>
<evidence type="ECO:0000313" key="3">
    <source>
        <dbReference type="EMBL" id="BAY84280.1"/>
    </source>
</evidence>
<dbReference type="NCBIfam" id="TIGR00696">
    <property type="entry name" value="wecG_tagA_cpsF"/>
    <property type="match status" value="1"/>
</dbReference>
<protein>
    <submittedName>
        <fullName evidence="3">Glycosyl transferase, WecB/TagA/CpsF family protein</fullName>
    </submittedName>
</protein>
<organism evidence="3 4">
    <name type="scientific">Calothrix parasitica NIES-267</name>
    <dbReference type="NCBI Taxonomy" id="1973488"/>
    <lineage>
        <taxon>Bacteria</taxon>
        <taxon>Bacillati</taxon>
        <taxon>Cyanobacteriota</taxon>
        <taxon>Cyanophyceae</taxon>
        <taxon>Nostocales</taxon>
        <taxon>Calotrichaceae</taxon>
        <taxon>Calothrix</taxon>
    </lineage>
</organism>
<reference evidence="3 4" key="1">
    <citation type="submission" date="2017-06" db="EMBL/GenBank/DDBJ databases">
        <title>Genome sequencing of cyanobaciteial culture collection at National Institute for Environmental Studies (NIES).</title>
        <authorList>
            <person name="Hirose Y."/>
            <person name="Shimura Y."/>
            <person name="Fujisawa T."/>
            <person name="Nakamura Y."/>
            <person name="Kawachi M."/>
        </authorList>
    </citation>
    <scope>NUCLEOTIDE SEQUENCE [LARGE SCALE GENOMIC DNA]</scope>
    <source>
        <strain evidence="3 4">NIES-267</strain>
    </source>
</reference>
<dbReference type="GO" id="GO:0016758">
    <property type="term" value="F:hexosyltransferase activity"/>
    <property type="evidence" value="ECO:0007669"/>
    <property type="project" value="TreeGrafter"/>
</dbReference>
<sequence length="286" mass="33240">MAQVNLLNLNVQNIRMLELIEKLQYGGVVFTPNIDHIMKLQKNYNFYQIYKKADYVVCDSKILMYVSKFLGTPIQEKISGSDLFPAFYHYYKHDEKMKIFLLGGSEETVNIAQHKINAKVGRDMVVASYSPPFGFEHNEQECQKIINLINNSGATVLGIGVGAPKQELWLHRFKHELKNIKVFLAIGATINFEAGSVKRSPKWMSEIGLEWLFRLSSEPQRLWKRYLIDDLPFFWLVLLQKLRLYKNPWLQIETYQTIANSSELKKSTTDFLYSKKKLVNNQSKSS</sequence>
<proteinExistence type="predicted"/>
<keyword evidence="2 3" id="KW-0808">Transferase</keyword>
<dbReference type="OrthoDB" id="9771846at2"/>
<keyword evidence="4" id="KW-1185">Reference proteome</keyword>
<name>A0A1Z4LSQ9_9CYAN</name>
<gene>
    <name evidence="3" type="ORF">NIES267_37760</name>
</gene>